<sequence length="250" mass="29815">MKDRIVVYTAVFGEYSGLITPPKMKNVDYICYTDQDVKSKRWKVIKVKPPVENDNTRSNRFYKILPHKHLPDHYKVSVYIDANIWVLIDINRLVEEKMKLAKMACFDHNQNAFGKRDCIYDEYQAILDFAKRNDFQKDDPEVMKMQMERFKNEGYPEHNGLITAPILIRQHFDPEVIDLMETWWNIVLNESKRDQLSFNYAAWKNNFTSLSLIDGDVREGNPWFYTIRHRKSYKSKIFKMKIKKALGLMK</sequence>
<name>A0A6N6M9Q2_9FLAO</name>
<dbReference type="EMBL" id="WAAT01000050">
    <property type="protein sequence ID" value="KAB1067239.1"/>
    <property type="molecule type" value="Genomic_DNA"/>
</dbReference>
<evidence type="ECO:0000313" key="3">
    <source>
        <dbReference type="Proteomes" id="UP000441333"/>
    </source>
</evidence>
<evidence type="ECO:0000259" key="1">
    <source>
        <dbReference type="Pfam" id="PF04765"/>
    </source>
</evidence>
<protein>
    <submittedName>
        <fullName evidence="2">DUF616 domain-containing protein</fullName>
    </submittedName>
</protein>
<evidence type="ECO:0000313" key="2">
    <source>
        <dbReference type="EMBL" id="KAB1067239.1"/>
    </source>
</evidence>
<reference evidence="2 3" key="1">
    <citation type="submission" date="2019-09" db="EMBL/GenBank/DDBJ databases">
        <authorList>
            <person name="Cao W.R."/>
        </authorList>
    </citation>
    <scope>NUCLEOTIDE SEQUENCE [LARGE SCALE GENOMIC DNA]</scope>
    <source>
        <strain evidence="2 3">B1N29</strain>
    </source>
</reference>
<feature type="domain" description="TOD1/MUCI70 glycosyltransferase-like" evidence="1">
    <location>
        <begin position="34"/>
        <end position="205"/>
    </location>
</feature>
<dbReference type="AlphaFoldDB" id="A0A6N6M9Q2"/>
<organism evidence="2 3">
    <name type="scientific">Pseudotamlana haliotis</name>
    <dbReference type="NCBI Taxonomy" id="2614804"/>
    <lineage>
        <taxon>Bacteria</taxon>
        <taxon>Pseudomonadati</taxon>
        <taxon>Bacteroidota</taxon>
        <taxon>Flavobacteriia</taxon>
        <taxon>Flavobacteriales</taxon>
        <taxon>Flavobacteriaceae</taxon>
        <taxon>Pseudotamlana</taxon>
    </lineage>
</organism>
<dbReference type="Pfam" id="PF04765">
    <property type="entry name" value="TOD1_MUCI70"/>
    <property type="match status" value="1"/>
</dbReference>
<keyword evidence="3" id="KW-1185">Reference proteome</keyword>
<gene>
    <name evidence="2" type="ORF">F6U93_12535</name>
</gene>
<accession>A0A6N6M9Q2</accession>
<dbReference type="RefSeq" id="WP_150940336.1">
    <property type="nucleotide sequence ID" value="NZ_WAAT01000050.1"/>
</dbReference>
<proteinExistence type="predicted"/>
<dbReference type="InterPro" id="IPR048354">
    <property type="entry name" value="TOD1_MUCI70_glycTrfase_dom"/>
</dbReference>
<comment type="caution">
    <text evidence="2">The sequence shown here is derived from an EMBL/GenBank/DDBJ whole genome shotgun (WGS) entry which is preliminary data.</text>
</comment>
<dbReference type="Proteomes" id="UP000441333">
    <property type="component" value="Unassembled WGS sequence"/>
</dbReference>